<protein>
    <submittedName>
        <fullName evidence="1">Uncharacterized protein</fullName>
    </submittedName>
</protein>
<dbReference type="AlphaFoldDB" id="A0A2K0UQ13"/>
<accession>A0A2K0UQ13</accession>
<organism evidence="1 2">
    <name type="scientific">Gibberella nygamai</name>
    <name type="common">Bean root rot disease fungus</name>
    <name type="synonym">Fusarium nygamai</name>
    <dbReference type="NCBI Taxonomy" id="42673"/>
    <lineage>
        <taxon>Eukaryota</taxon>
        <taxon>Fungi</taxon>
        <taxon>Dikarya</taxon>
        <taxon>Ascomycota</taxon>
        <taxon>Pezizomycotina</taxon>
        <taxon>Sordariomycetes</taxon>
        <taxon>Hypocreomycetidae</taxon>
        <taxon>Hypocreales</taxon>
        <taxon>Nectriaceae</taxon>
        <taxon>Fusarium</taxon>
        <taxon>Fusarium fujikuroi species complex</taxon>
    </lineage>
</organism>
<evidence type="ECO:0000313" key="1">
    <source>
        <dbReference type="EMBL" id="PNP59840.1"/>
    </source>
</evidence>
<dbReference type="Proteomes" id="UP000236664">
    <property type="component" value="Unassembled WGS sequence"/>
</dbReference>
<reference evidence="1 2" key="1">
    <citation type="submission" date="2017-06" db="EMBL/GenBank/DDBJ databases">
        <title>Genome of Fusarium nygamai isolate CS10214.</title>
        <authorList>
            <person name="Gardiner D.M."/>
            <person name="Obanor F."/>
            <person name="Kazan K."/>
        </authorList>
    </citation>
    <scope>NUCLEOTIDE SEQUENCE [LARGE SCALE GENOMIC DNA]</scope>
    <source>
        <strain evidence="1 2">CS10214</strain>
    </source>
</reference>
<name>A0A2K0UQ13_GIBNY</name>
<sequence>MTARDTTVSLTILLLSEPRLHPLPRLERQQLASVRFPDTERLLTGLRAEEEFLNTFAKSLFVFRSSVKSGFAAIEININYSALHLHITSDAST</sequence>
<gene>
    <name evidence="1" type="ORF">FNYG_14818</name>
</gene>
<keyword evidence="2" id="KW-1185">Reference proteome</keyword>
<proteinExistence type="predicted"/>
<comment type="caution">
    <text evidence="1">The sequence shown here is derived from an EMBL/GenBank/DDBJ whole genome shotgun (WGS) entry which is preliminary data.</text>
</comment>
<dbReference type="EMBL" id="MTQA01000416">
    <property type="protein sequence ID" value="PNP59840.1"/>
    <property type="molecule type" value="Genomic_DNA"/>
</dbReference>
<evidence type="ECO:0000313" key="2">
    <source>
        <dbReference type="Proteomes" id="UP000236664"/>
    </source>
</evidence>